<dbReference type="Pfam" id="PF00583">
    <property type="entry name" value="Acetyltransf_1"/>
    <property type="match status" value="1"/>
</dbReference>
<feature type="domain" description="N-acetyltransferase" evidence="1">
    <location>
        <begin position="7"/>
        <end position="155"/>
    </location>
</feature>
<dbReference type="AlphaFoldDB" id="A0A2Y8ZV59"/>
<keyword evidence="2" id="KW-0808">Transferase</keyword>
<keyword evidence="3" id="KW-1185">Reference proteome</keyword>
<dbReference type="PROSITE" id="PS51186">
    <property type="entry name" value="GNAT"/>
    <property type="match status" value="1"/>
</dbReference>
<dbReference type="EMBL" id="UESZ01000001">
    <property type="protein sequence ID" value="SSA33777.1"/>
    <property type="molecule type" value="Genomic_DNA"/>
</dbReference>
<reference evidence="3" key="1">
    <citation type="submission" date="2016-10" db="EMBL/GenBank/DDBJ databases">
        <authorList>
            <person name="Varghese N."/>
            <person name="Submissions S."/>
        </authorList>
    </citation>
    <scope>NUCLEOTIDE SEQUENCE [LARGE SCALE GENOMIC DNA]</scope>
    <source>
        <strain evidence="3">DSM 22951</strain>
    </source>
</reference>
<sequence>MRGMSDVRIIPATRDEGLIVAALALQMDLEDDAATPRPGFITEYADAWLADYARRPTWLAFGPEGEAVGLVQAALITKLPSLRRPVVSWLHVGQVFVVRAHRGHGLAGRMLTDVQDWARRHQVDRIQLNARQQARSVYERAGFTPAADRLMEWRP</sequence>
<dbReference type="Gene3D" id="3.40.630.30">
    <property type="match status" value="1"/>
</dbReference>
<evidence type="ECO:0000313" key="2">
    <source>
        <dbReference type="EMBL" id="SSA33777.1"/>
    </source>
</evidence>
<protein>
    <submittedName>
        <fullName evidence="2">Acetyltransferase (GNAT) family protein</fullName>
    </submittedName>
</protein>
<dbReference type="InterPro" id="IPR016181">
    <property type="entry name" value="Acyl_CoA_acyltransferase"/>
</dbReference>
<name>A0A2Y8ZV59_9MICO</name>
<dbReference type="Proteomes" id="UP000250028">
    <property type="component" value="Unassembled WGS sequence"/>
</dbReference>
<dbReference type="SUPFAM" id="SSF55729">
    <property type="entry name" value="Acyl-CoA N-acyltransferases (Nat)"/>
    <property type="match status" value="1"/>
</dbReference>
<accession>A0A2Y8ZV59</accession>
<evidence type="ECO:0000313" key="3">
    <source>
        <dbReference type="Proteomes" id="UP000250028"/>
    </source>
</evidence>
<dbReference type="GO" id="GO:0016747">
    <property type="term" value="F:acyltransferase activity, transferring groups other than amino-acyl groups"/>
    <property type="evidence" value="ECO:0007669"/>
    <property type="project" value="InterPro"/>
</dbReference>
<proteinExistence type="predicted"/>
<dbReference type="OrthoDB" id="5145866at2"/>
<dbReference type="InterPro" id="IPR000182">
    <property type="entry name" value="GNAT_dom"/>
</dbReference>
<gene>
    <name evidence="2" type="ORF">SAMN04489750_1072</name>
</gene>
<dbReference type="CDD" id="cd04301">
    <property type="entry name" value="NAT_SF"/>
    <property type="match status" value="1"/>
</dbReference>
<evidence type="ECO:0000259" key="1">
    <source>
        <dbReference type="PROSITE" id="PS51186"/>
    </source>
</evidence>
<organism evidence="2 3">
    <name type="scientific">Branchiibius hedensis</name>
    <dbReference type="NCBI Taxonomy" id="672460"/>
    <lineage>
        <taxon>Bacteria</taxon>
        <taxon>Bacillati</taxon>
        <taxon>Actinomycetota</taxon>
        <taxon>Actinomycetes</taxon>
        <taxon>Micrococcales</taxon>
        <taxon>Dermacoccaceae</taxon>
        <taxon>Branchiibius</taxon>
    </lineage>
</organism>